<dbReference type="InterPro" id="IPR006026">
    <property type="entry name" value="Peptidase_Metallo"/>
</dbReference>
<dbReference type="Gene3D" id="3.40.390.10">
    <property type="entry name" value="Collagenase (Catalytic Domain)"/>
    <property type="match status" value="1"/>
</dbReference>
<protein>
    <submittedName>
        <fullName evidence="3">M12 family metallopeptidase</fullName>
    </submittedName>
</protein>
<dbReference type="InterPro" id="IPR024079">
    <property type="entry name" value="MetalloPept_cat_dom_sf"/>
</dbReference>
<comment type="caution">
    <text evidence="1">Lacks conserved residue(s) required for the propagation of feature annotation.</text>
</comment>
<dbReference type="PRINTS" id="PR00480">
    <property type="entry name" value="ASTACIN"/>
</dbReference>
<dbReference type="InterPro" id="IPR001506">
    <property type="entry name" value="Peptidase_M12A"/>
</dbReference>
<evidence type="ECO:0000313" key="3">
    <source>
        <dbReference type="EMBL" id="WDF67440.1"/>
    </source>
</evidence>
<sequence>MTKLVYFIAVFFFLTSCKQAIRELPEEDAQDNYSKIQLAGDTTVHKLRIDGQYTYVNEVAGIYYYAEDMTITDEQFHLLMKLTNSKLTTTERATITTSLTSLWPDNTVFYRLPEQQSLSDANYRTFLNNIQVAFNMITAQTDIRFVAQTDQSEYVQFVYATGNSSPLGFSRNRVNNVRIASINTPAIIAHEIMHSLGMRHEQCRPDRDEYIHVYVDRAQAASRNNFNIYAGYIGHGDFDFQSVMMYSSFNFAIDPNIPVMTKLDGTTFERQRTRLTPGDYAGINALYPAIAE</sequence>
<dbReference type="PROSITE" id="PS51257">
    <property type="entry name" value="PROKAR_LIPOPROTEIN"/>
    <property type="match status" value="1"/>
</dbReference>
<evidence type="ECO:0000313" key="4">
    <source>
        <dbReference type="Proteomes" id="UP001221558"/>
    </source>
</evidence>
<dbReference type="RefSeq" id="WP_274266169.1">
    <property type="nucleotide sequence ID" value="NZ_CP117880.1"/>
</dbReference>
<keyword evidence="1" id="KW-0645">Protease</keyword>
<evidence type="ECO:0000259" key="2">
    <source>
        <dbReference type="PROSITE" id="PS51864"/>
    </source>
</evidence>
<keyword evidence="4" id="KW-1185">Reference proteome</keyword>
<dbReference type="EMBL" id="CP117880">
    <property type="protein sequence ID" value="WDF67440.1"/>
    <property type="molecule type" value="Genomic_DNA"/>
</dbReference>
<keyword evidence="1" id="KW-0378">Hydrolase</keyword>
<keyword evidence="1" id="KW-0479">Metal-binding</keyword>
<comment type="cofactor">
    <cofactor evidence="1">
        <name>Zn(2+)</name>
        <dbReference type="ChEBI" id="CHEBI:29105"/>
    </cofactor>
    <text evidence="1">Binds 1 zinc ion per subunit.</text>
</comment>
<reference evidence="3 4" key="1">
    <citation type="submission" date="2023-02" db="EMBL/GenBank/DDBJ databases">
        <title>Genome sequence of Sphingobacterium sp. KACC 22765.</title>
        <authorList>
            <person name="Kim S."/>
            <person name="Heo J."/>
            <person name="Kwon S.-W."/>
        </authorList>
    </citation>
    <scope>NUCLEOTIDE SEQUENCE [LARGE SCALE GENOMIC DNA]</scope>
    <source>
        <strain evidence="3 4">KACC 22765</strain>
    </source>
</reference>
<keyword evidence="1" id="KW-0482">Metalloprotease</keyword>
<organism evidence="3 4">
    <name type="scientific">Sphingobacterium oryzagri</name>
    <dbReference type="NCBI Taxonomy" id="3025669"/>
    <lineage>
        <taxon>Bacteria</taxon>
        <taxon>Pseudomonadati</taxon>
        <taxon>Bacteroidota</taxon>
        <taxon>Sphingobacteriia</taxon>
        <taxon>Sphingobacteriales</taxon>
        <taxon>Sphingobacteriaceae</taxon>
        <taxon>Sphingobacterium</taxon>
    </lineage>
</organism>
<feature type="domain" description="Peptidase M12A" evidence="2">
    <location>
        <begin position="93"/>
        <end position="289"/>
    </location>
</feature>
<gene>
    <name evidence="3" type="ORF">PQ465_14130</name>
</gene>
<accession>A0ABY7WEX0</accession>
<name>A0ABY7WEX0_9SPHI</name>
<evidence type="ECO:0000256" key="1">
    <source>
        <dbReference type="PROSITE-ProRule" id="PRU01211"/>
    </source>
</evidence>
<feature type="binding site" evidence="1">
    <location>
        <position position="194"/>
    </location>
    <ligand>
        <name>Zn(2+)</name>
        <dbReference type="ChEBI" id="CHEBI:29105"/>
        <note>catalytic</note>
    </ligand>
</feature>
<feature type="binding site" evidence="1">
    <location>
        <position position="190"/>
    </location>
    <ligand>
        <name>Zn(2+)</name>
        <dbReference type="ChEBI" id="CHEBI:29105"/>
        <note>catalytic</note>
    </ligand>
</feature>
<dbReference type="PANTHER" id="PTHR10127">
    <property type="entry name" value="DISCOIDIN, CUB, EGF, LAMININ , AND ZINC METALLOPROTEASE DOMAIN CONTAINING"/>
    <property type="match status" value="1"/>
</dbReference>
<proteinExistence type="predicted"/>
<feature type="binding site" evidence="1">
    <location>
        <position position="200"/>
    </location>
    <ligand>
        <name>Zn(2+)</name>
        <dbReference type="ChEBI" id="CHEBI:29105"/>
        <note>catalytic</note>
    </ligand>
</feature>
<dbReference type="SMART" id="SM00235">
    <property type="entry name" value="ZnMc"/>
    <property type="match status" value="1"/>
</dbReference>
<dbReference type="PROSITE" id="PS51864">
    <property type="entry name" value="ASTACIN"/>
    <property type="match status" value="1"/>
</dbReference>
<keyword evidence="1" id="KW-0862">Zinc</keyword>
<dbReference type="PANTHER" id="PTHR10127:SF850">
    <property type="entry name" value="METALLOENDOPEPTIDASE"/>
    <property type="match status" value="1"/>
</dbReference>
<dbReference type="SUPFAM" id="SSF55486">
    <property type="entry name" value="Metalloproteases ('zincins'), catalytic domain"/>
    <property type="match status" value="1"/>
</dbReference>
<dbReference type="Pfam" id="PF01400">
    <property type="entry name" value="Astacin"/>
    <property type="match status" value="1"/>
</dbReference>
<feature type="active site" evidence="1">
    <location>
        <position position="191"/>
    </location>
</feature>
<dbReference type="Proteomes" id="UP001221558">
    <property type="component" value="Chromosome"/>
</dbReference>